<dbReference type="Gene3D" id="3.30.1490.70">
    <property type="match status" value="1"/>
</dbReference>
<dbReference type="InterPro" id="IPR012310">
    <property type="entry name" value="DNA_ligase_ATP-dep_cent"/>
</dbReference>
<evidence type="ECO:0000256" key="4">
    <source>
        <dbReference type="ARBA" id="ARBA00034003"/>
    </source>
</evidence>
<dbReference type="Pfam" id="PF04679">
    <property type="entry name" value="DNA_ligase_A_C"/>
    <property type="match status" value="1"/>
</dbReference>
<dbReference type="PROSITE" id="PS00333">
    <property type="entry name" value="DNA_LIGASE_A2"/>
    <property type="match status" value="1"/>
</dbReference>
<dbReference type="Gene3D" id="3.30.470.30">
    <property type="entry name" value="DNA ligase/mRNA capping enzyme"/>
    <property type="match status" value="1"/>
</dbReference>
<dbReference type="InterPro" id="IPR012309">
    <property type="entry name" value="DNA_ligase_ATP-dep_C"/>
</dbReference>
<gene>
    <name evidence="6" type="ORF">CLV35_1127</name>
</gene>
<dbReference type="InterPro" id="IPR050191">
    <property type="entry name" value="ATP-dep_DNA_ligase"/>
</dbReference>
<comment type="catalytic activity">
    <reaction evidence="4">
        <text>ATP + (deoxyribonucleotide)n-3'-hydroxyl + 5'-phospho-(deoxyribonucleotide)m = (deoxyribonucleotide)n+m + AMP + diphosphate.</text>
        <dbReference type="EC" id="6.5.1.1"/>
    </reaction>
</comment>
<keyword evidence="7" id="KW-1185">Reference proteome</keyword>
<dbReference type="RefSeq" id="WP_231121531.1">
    <property type="nucleotide sequence ID" value="NZ_RBWV01000010.1"/>
</dbReference>
<sequence>MTPERIRPMLASPGRLPSPADDAQWGYEMKWDGVRAIVYAGAGRLSVLSRNDLEVSGAYPELAGLASLPDQVVLDGEIVGFDAAGTVSFAALQQRMHVRGAAAVRAAAAKVPVSLLVFDLLVRGGESLLDLPYAERRRRLEDLELRSGHWDVPPALDGLTGEQALEISRAQELEGVMAKRLSSVYEPGRRSADWVKVKNFATQEVVIGGWKAGSGRRTGMIGSLLLGVHDADGRLLYVGNVGTGFTGAVLDQLLSVLRPLVVARPAFGEQLPTAAVRDVTWVRPELVGEVEFGNWTPDHRLRHPSWRGLRPDKAPAQVRVEAQG</sequence>
<dbReference type="InParanoid" id="A0A420XRK5"/>
<dbReference type="GO" id="GO:0006281">
    <property type="term" value="P:DNA repair"/>
    <property type="evidence" value="ECO:0007669"/>
    <property type="project" value="InterPro"/>
</dbReference>
<dbReference type="PANTHER" id="PTHR45674">
    <property type="entry name" value="DNA LIGASE 1/3 FAMILY MEMBER"/>
    <property type="match status" value="1"/>
</dbReference>
<reference evidence="6 7" key="1">
    <citation type="submission" date="2018-10" db="EMBL/GenBank/DDBJ databases">
        <title>Genomic Encyclopedia of Archaeal and Bacterial Type Strains, Phase II (KMG-II): from individual species to whole genera.</title>
        <authorList>
            <person name="Goeker M."/>
        </authorList>
    </citation>
    <scope>NUCLEOTIDE SEQUENCE [LARGE SCALE GENOMIC DNA]</scope>
    <source>
        <strain evidence="6 7">RP-AC37</strain>
    </source>
</reference>
<dbReference type="Pfam" id="PF01068">
    <property type="entry name" value="DNA_ligase_A_M"/>
    <property type="match status" value="1"/>
</dbReference>
<dbReference type="EC" id="6.5.1.1" evidence="2"/>
<evidence type="ECO:0000313" key="7">
    <source>
        <dbReference type="Proteomes" id="UP000281955"/>
    </source>
</evidence>
<protein>
    <recommendedName>
        <fullName evidence="2">DNA ligase (ATP)</fullName>
        <ecNumber evidence="2">6.5.1.1</ecNumber>
    </recommendedName>
</protein>
<dbReference type="PANTHER" id="PTHR45674:SF4">
    <property type="entry name" value="DNA LIGASE 1"/>
    <property type="match status" value="1"/>
</dbReference>
<dbReference type="Proteomes" id="UP000281955">
    <property type="component" value="Unassembled WGS sequence"/>
</dbReference>
<dbReference type="NCBIfam" id="TIGR02779">
    <property type="entry name" value="NHEJ_ligase_lig"/>
    <property type="match status" value="1"/>
</dbReference>
<dbReference type="GO" id="GO:0005524">
    <property type="term" value="F:ATP binding"/>
    <property type="evidence" value="ECO:0007669"/>
    <property type="project" value="InterPro"/>
</dbReference>
<comment type="similarity">
    <text evidence="1">Belongs to the ATP-dependent DNA ligase family.</text>
</comment>
<dbReference type="InterPro" id="IPR016059">
    <property type="entry name" value="DNA_ligase_ATP-dep_CS"/>
</dbReference>
<dbReference type="GO" id="GO:0003910">
    <property type="term" value="F:DNA ligase (ATP) activity"/>
    <property type="evidence" value="ECO:0007669"/>
    <property type="project" value="UniProtKB-EC"/>
</dbReference>
<feature type="domain" description="ATP-dependent DNA ligase family profile" evidence="5">
    <location>
        <begin position="106"/>
        <end position="230"/>
    </location>
</feature>
<dbReference type="SUPFAM" id="SSF50249">
    <property type="entry name" value="Nucleic acid-binding proteins"/>
    <property type="match status" value="1"/>
</dbReference>
<dbReference type="Gene3D" id="2.40.50.140">
    <property type="entry name" value="Nucleic acid-binding proteins"/>
    <property type="match status" value="1"/>
</dbReference>
<dbReference type="CDD" id="cd07906">
    <property type="entry name" value="Adenylation_DNA_ligase_LigD_LigC"/>
    <property type="match status" value="1"/>
</dbReference>
<dbReference type="GO" id="GO:0006310">
    <property type="term" value="P:DNA recombination"/>
    <property type="evidence" value="ECO:0007669"/>
    <property type="project" value="InterPro"/>
</dbReference>
<dbReference type="EMBL" id="RBWV01000010">
    <property type="protein sequence ID" value="RKS77441.1"/>
    <property type="molecule type" value="Genomic_DNA"/>
</dbReference>
<organism evidence="6 7">
    <name type="scientific">Motilibacter peucedani</name>
    <dbReference type="NCBI Taxonomy" id="598650"/>
    <lineage>
        <taxon>Bacteria</taxon>
        <taxon>Bacillati</taxon>
        <taxon>Actinomycetota</taxon>
        <taxon>Actinomycetes</taxon>
        <taxon>Motilibacterales</taxon>
        <taxon>Motilibacteraceae</taxon>
        <taxon>Motilibacter</taxon>
    </lineage>
</organism>
<dbReference type="SUPFAM" id="SSF56091">
    <property type="entry name" value="DNA ligase/mRNA capping enzyme, catalytic domain"/>
    <property type="match status" value="1"/>
</dbReference>
<keyword evidence="3" id="KW-0436">Ligase</keyword>
<dbReference type="PROSITE" id="PS50160">
    <property type="entry name" value="DNA_LIGASE_A3"/>
    <property type="match status" value="1"/>
</dbReference>
<dbReference type="InterPro" id="IPR012340">
    <property type="entry name" value="NA-bd_OB-fold"/>
</dbReference>
<comment type="caution">
    <text evidence="6">The sequence shown here is derived from an EMBL/GenBank/DDBJ whole genome shotgun (WGS) entry which is preliminary data.</text>
</comment>
<evidence type="ECO:0000256" key="3">
    <source>
        <dbReference type="ARBA" id="ARBA00022598"/>
    </source>
</evidence>
<evidence type="ECO:0000256" key="1">
    <source>
        <dbReference type="ARBA" id="ARBA00007572"/>
    </source>
</evidence>
<proteinExistence type="inferred from homology"/>
<dbReference type="CDD" id="cd07971">
    <property type="entry name" value="OBF_DNA_ligase_LigD"/>
    <property type="match status" value="1"/>
</dbReference>
<name>A0A420XRK5_9ACTN</name>
<evidence type="ECO:0000313" key="6">
    <source>
        <dbReference type="EMBL" id="RKS77441.1"/>
    </source>
</evidence>
<evidence type="ECO:0000256" key="2">
    <source>
        <dbReference type="ARBA" id="ARBA00012727"/>
    </source>
</evidence>
<evidence type="ECO:0000259" key="5">
    <source>
        <dbReference type="PROSITE" id="PS50160"/>
    </source>
</evidence>
<dbReference type="AlphaFoldDB" id="A0A420XRK5"/>
<dbReference type="InterPro" id="IPR014146">
    <property type="entry name" value="LigD_ligase_dom"/>
</dbReference>
<accession>A0A420XRK5</accession>